<dbReference type="InterPro" id="IPR015422">
    <property type="entry name" value="PyrdxlP-dep_Trfase_small"/>
</dbReference>
<dbReference type="InterPro" id="IPR051326">
    <property type="entry name" value="Kynurenine-oxoglutarate_AT"/>
</dbReference>
<evidence type="ECO:0000259" key="5">
    <source>
        <dbReference type="PROSITE" id="PS50263"/>
    </source>
</evidence>
<dbReference type="CDD" id="cd00609">
    <property type="entry name" value="AAT_like"/>
    <property type="match status" value="1"/>
</dbReference>
<organism evidence="6 7">
    <name type="scientific">Yersinia enterocolitica</name>
    <dbReference type="NCBI Taxonomy" id="630"/>
    <lineage>
        <taxon>Bacteria</taxon>
        <taxon>Pseudomonadati</taxon>
        <taxon>Pseudomonadota</taxon>
        <taxon>Gammaproteobacteria</taxon>
        <taxon>Enterobacterales</taxon>
        <taxon>Yersiniaceae</taxon>
        <taxon>Yersinia</taxon>
    </lineage>
</organism>
<dbReference type="Gene3D" id="3.90.1150.10">
    <property type="entry name" value="Aspartate Aminotransferase, domain 1"/>
    <property type="match status" value="1"/>
</dbReference>
<keyword evidence="3 6" id="KW-0808">Transferase</keyword>
<accession>A0ABP1YEB9</accession>
<keyword evidence="7" id="KW-1185">Reference proteome</keyword>
<dbReference type="EMBL" id="CPXJ01000058">
    <property type="protein sequence ID" value="CNE44766.1"/>
    <property type="molecule type" value="Genomic_DNA"/>
</dbReference>
<dbReference type="EC" id="2.6.1.88" evidence="6"/>
<dbReference type="SUPFAM" id="SSF56317">
    <property type="entry name" value="Carbon-nitrogen hydrolase"/>
    <property type="match status" value="1"/>
</dbReference>
<dbReference type="GO" id="GO:0010326">
    <property type="term" value="F:methionine-oxo-acid transaminase activity"/>
    <property type="evidence" value="ECO:0007669"/>
    <property type="project" value="UniProtKB-EC"/>
</dbReference>
<dbReference type="PANTHER" id="PTHR43807:SF20">
    <property type="entry name" value="FI04487P"/>
    <property type="match status" value="1"/>
</dbReference>
<evidence type="ECO:0000256" key="4">
    <source>
        <dbReference type="ARBA" id="ARBA00022898"/>
    </source>
</evidence>
<dbReference type="InterPro" id="IPR036526">
    <property type="entry name" value="C-N_Hydrolase_sf"/>
</dbReference>
<dbReference type="Pfam" id="PF00155">
    <property type="entry name" value="Aminotran_1_2"/>
    <property type="match status" value="1"/>
</dbReference>
<evidence type="ECO:0000256" key="3">
    <source>
        <dbReference type="ARBA" id="ARBA00022679"/>
    </source>
</evidence>
<proteinExistence type="predicted"/>
<dbReference type="Gene3D" id="3.40.640.10">
    <property type="entry name" value="Type I PLP-dependent aspartate aminotransferase-like (Major domain)"/>
    <property type="match status" value="1"/>
</dbReference>
<dbReference type="InterPro" id="IPR003010">
    <property type="entry name" value="C-N_Hydrolase"/>
</dbReference>
<dbReference type="SUPFAM" id="SSF53383">
    <property type="entry name" value="PLP-dependent transferases"/>
    <property type="match status" value="1"/>
</dbReference>
<evidence type="ECO:0000256" key="2">
    <source>
        <dbReference type="ARBA" id="ARBA00022576"/>
    </source>
</evidence>
<dbReference type="Pfam" id="PF00795">
    <property type="entry name" value="CN_hydrolase"/>
    <property type="match status" value="1"/>
</dbReference>
<reference evidence="6 7" key="1">
    <citation type="submission" date="2015-03" db="EMBL/GenBank/DDBJ databases">
        <authorList>
            <consortium name="Pathogen Informatics"/>
            <person name="Murphy D."/>
        </authorList>
    </citation>
    <scope>NUCLEOTIDE SEQUENCE [LARGE SCALE GENOMIC DNA]</scope>
    <source>
        <strain evidence="6 7">IP05342</strain>
    </source>
</reference>
<protein>
    <submittedName>
        <fullName evidence="6">Aminotransferase</fullName>
        <ecNumber evidence="6">2.6.1.88</ecNumber>
    </submittedName>
</protein>
<dbReference type="InterPro" id="IPR015424">
    <property type="entry name" value="PyrdxlP-dep_Trfase"/>
</dbReference>
<dbReference type="PANTHER" id="PTHR43807">
    <property type="entry name" value="FI04487P"/>
    <property type="match status" value="1"/>
</dbReference>
<dbReference type="InterPro" id="IPR004839">
    <property type="entry name" value="Aminotransferase_I/II_large"/>
</dbReference>
<sequence length="527" mass="58726">MSTLSFIPDSKLPAQGTTIFTQMSALAQKHQAINLSQGFPDFDGPDYLKQRLAYHVSQGANQYAPMTGVAPLRTAIAEKTAKIYGWKPDADSEVTVTTGASEALFATITALVRPGDEVICFDPSYDSYAPVVKLAGGILKRIALKPPAFNTDWAEFADLISERTRLVIVNTPHNPSATVWRAADFEQLWQVIAERNIYVLSDEVYEHICFSAAGHASVLAHPQLRQRAIAVSSFGKTFHMTGWKAGYCIASAAISAEVRKIHQYLTFSVCTPVQFALADMLNSEPEHWQQLPEFYRARRDRFVNALSASQFNILPSEGTYFLLADYSAISDLDDVEFCKWLTEHVGVAAIPLSVFCAGPFPHKLIRLCFAKLRQTGCHAGCCCGAIVSTLKLTLLQQPLVWLDAQANLRHFDMLLESIQQRDVIVLPEMFTTGFAMNAAENALPETEVIDWLRHWSVRTDALIGGSVALNTPDGAVNRFLLVQPDGTILRYDKRHLFRMAGEHHHYLAGKERKVVEWRGWRILPQVC</sequence>
<evidence type="ECO:0000256" key="1">
    <source>
        <dbReference type="ARBA" id="ARBA00001933"/>
    </source>
</evidence>
<dbReference type="PROSITE" id="PS50263">
    <property type="entry name" value="CN_HYDROLASE"/>
    <property type="match status" value="1"/>
</dbReference>
<comment type="caution">
    <text evidence="6">The sequence shown here is derived from an EMBL/GenBank/DDBJ whole genome shotgun (WGS) entry which is preliminary data.</text>
</comment>
<dbReference type="NCBIfam" id="NF006569">
    <property type="entry name" value="PRK09082.1"/>
    <property type="match status" value="1"/>
</dbReference>
<evidence type="ECO:0000313" key="6">
    <source>
        <dbReference type="EMBL" id="CNE44766.1"/>
    </source>
</evidence>
<dbReference type="Proteomes" id="UP000041601">
    <property type="component" value="Unassembled WGS sequence"/>
</dbReference>
<feature type="domain" description="CN hydrolase" evidence="5">
    <location>
        <begin position="390"/>
        <end position="527"/>
    </location>
</feature>
<evidence type="ECO:0000313" key="7">
    <source>
        <dbReference type="Proteomes" id="UP000041601"/>
    </source>
</evidence>
<keyword evidence="2 6" id="KW-0032">Aminotransferase</keyword>
<keyword evidence="4" id="KW-0663">Pyridoxal phosphate</keyword>
<name>A0ABP1YEB9_YEREN</name>
<dbReference type="InterPro" id="IPR015421">
    <property type="entry name" value="PyrdxlP-dep_Trfase_major"/>
</dbReference>
<dbReference type="Gene3D" id="3.60.110.10">
    <property type="entry name" value="Carbon-nitrogen hydrolase"/>
    <property type="match status" value="1"/>
</dbReference>
<comment type="cofactor">
    <cofactor evidence="1">
        <name>pyridoxal 5'-phosphate</name>
        <dbReference type="ChEBI" id="CHEBI:597326"/>
    </cofactor>
</comment>
<gene>
    <name evidence="6" type="primary">mntE</name>
    <name evidence="6" type="ORF">ERS137959_03804</name>
</gene>